<reference evidence="1" key="1">
    <citation type="journal article" date="2014" name="Front. Microbiol.">
        <title>High frequency of phylogenetically diverse reductive dehalogenase-homologous genes in deep subseafloor sedimentary metagenomes.</title>
        <authorList>
            <person name="Kawai M."/>
            <person name="Futagami T."/>
            <person name="Toyoda A."/>
            <person name="Takaki Y."/>
            <person name="Nishi S."/>
            <person name="Hori S."/>
            <person name="Arai W."/>
            <person name="Tsubouchi T."/>
            <person name="Morono Y."/>
            <person name="Uchiyama I."/>
            <person name="Ito T."/>
            <person name="Fujiyama A."/>
            <person name="Inagaki F."/>
            <person name="Takami H."/>
        </authorList>
    </citation>
    <scope>NUCLEOTIDE SEQUENCE</scope>
    <source>
        <strain evidence="1">Expedition CK06-06</strain>
    </source>
</reference>
<feature type="non-terminal residue" evidence="1">
    <location>
        <position position="232"/>
    </location>
</feature>
<dbReference type="AlphaFoldDB" id="X0ZZD7"/>
<gene>
    <name evidence="1" type="ORF">S01H4_30618</name>
</gene>
<evidence type="ECO:0000313" key="1">
    <source>
        <dbReference type="EMBL" id="GAG75220.1"/>
    </source>
</evidence>
<dbReference type="EMBL" id="BART01015820">
    <property type="protein sequence ID" value="GAG75220.1"/>
    <property type="molecule type" value="Genomic_DNA"/>
</dbReference>
<proteinExistence type="predicted"/>
<protein>
    <submittedName>
        <fullName evidence="1">Uncharacterized protein</fullName>
    </submittedName>
</protein>
<sequence length="232" mass="26813">MNILNKLRFSDSGDLLELTDNPDLKKLLISLRKKGVIDENTFIQSLDKMTASSLEGHFQFAPLVDMIGVLDNDSAMLVLENSLKNIKNEMKRVARAWEEENLSRDETKEKLTLLVQQQKYLIRDYESLQSRIMIKISRLEKIKKFSDFSIDELISSLIHHSDDVKIKDLANKFSKILIKYTEKKKLGEQVIQPQIELDTVEIDILNSLITPIVEKTPIVFNLEEIIKPVEDE</sequence>
<accession>X0ZZD7</accession>
<comment type="caution">
    <text evidence="1">The sequence shown here is derived from an EMBL/GenBank/DDBJ whole genome shotgun (WGS) entry which is preliminary data.</text>
</comment>
<organism evidence="1">
    <name type="scientific">marine sediment metagenome</name>
    <dbReference type="NCBI Taxonomy" id="412755"/>
    <lineage>
        <taxon>unclassified sequences</taxon>
        <taxon>metagenomes</taxon>
        <taxon>ecological metagenomes</taxon>
    </lineage>
</organism>
<name>X0ZZD7_9ZZZZ</name>